<proteinExistence type="inferred from homology"/>
<evidence type="ECO:0000256" key="3">
    <source>
        <dbReference type="ARBA" id="ARBA00022603"/>
    </source>
</evidence>
<name>A0AA39L582_SARSR</name>
<feature type="compositionally biased region" description="Low complexity" evidence="9">
    <location>
        <begin position="287"/>
        <end position="314"/>
    </location>
</feature>
<dbReference type="PANTHER" id="PTHR10629:SF54">
    <property type="entry name" value="DNA METHYLTRANSFERASE DIM-2"/>
    <property type="match status" value="1"/>
</dbReference>
<dbReference type="GO" id="GO:0003682">
    <property type="term" value="F:chromatin binding"/>
    <property type="evidence" value="ECO:0007669"/>
    <property type="project" value="InterPro"/>
</dbReference>
<dbReference type="Pfam" id="PF25423">
    <property type="entry name" value="DUF7893"/>
    <property type="match status" value="1"/>
</dbReference>
<comment type="caution">
    <text evidence="11">The sequence shown here is derived from an EMBL/GenBank/DDBJ whole genome shotgun (WGS) entry which is preliminary data.</text>
</comment>
<dbReference type="GO" id="GO:0044027">
    <property type="term" value="P:negative regulation of gene expression via chromosomal CpG island methylation"/>
    <property type="evidence" value="ECO:0007669"/>
    <property type="project" value="TreeGrafter"/>
</dbReference>
<evidence type="ECO:0000256" key="9">
    <source>
        <dbReference type="SAM" id="MobiDB-lite"/>
    </source>
</evidence>
<feature type="active site" evidence="8">
    <location>
        <position position="1027"/>
    </location>
</feature>
<keyword evidence="5 8" id="KW-0949">S-adenosyl-L-methionine</keyword>
<keyword evidence="12" id="KW-1185">Reference proteome</keyword>
<dbReference type="PROSITE" id="PS51679">
    <property type="entry name" value="SAM_MT_C5"/>
    <property type="match status" value="1"/>
</dbReference>
<feature type="compositionally biased region" description="Basic and acidic residues" evidence="9">
    <location>
        <begin position="228"/>
        <end position="242"/>
    </location>
</feature>
<dbReference type="CDD" id="cd04712">
    <property type="entry name" value="BAH_DCM_I"/>
    <property type="match status" value="1"/>
</dbReference>
<dbReference type="PROSITE" id="PS51038">
    <property type="entry name" value="BAH"/>
    <property type="match status" value="1"/>
</dbReference>
<evidence type="ECO:0000259" key="10">
    <source>
        <dbReference type="PROSITE" id="PS51038"/>
    </source>
</evidence>
<dbReference type="GO" id="GO:0005634">
    <property type="term" value="C:nucleus"/>
    <property type="evidence" value="ECO:0007669"/>
    <property type="project" value="UniProtKB-SubCell"/>
</dbReference>
<evidence type="ECO:0000313" key="11">
    <source>
        <dbReference type="EMBL" id="KAK0384618.1"/>
    </source>
</evidence>
<dbReference type="InterPro" id="IPR001025">
    <property type="entry name" value="BAH_dom"/>
</dbReference>
<evidence type="ECO:0000256" key="4">
    <source>
        <dbReference type="ARBA" id="ARBA00022679"/>
    </source>
</evidence>
<evidence type="ECO:0000256" key="7">
    <source>
        <dbReference type="ARBA" id="ARBA00023242"/>
    </source>
</evidence>
<dbReference type="InterPro" id="IPR050390">
    <property type="entry name" value="C5-Methyltransferase"/>
</dbReference>
<feature type="compositionally biased region" description="Polar residues" evidence="9">
    <location>
        <begin position="1397"/>
        <end position="1418"/>
    </location>
</feature>
<dbReference type="SUPFAM" id="SSF53335">
    <property type="entry name" value="S-adenosyl-L-methionine-dependent methyltransferases"/>
    <property type="match status" value="1"/>
</dbReference>
<evidence type="ECO:0000256" key="1">
    <source>
        <dbReference type="ARBA" id="ARBA00004123"/>
    </source>
</evidence>
<feature type="compositionally biased region" description="Polar residues" evidence="9">
    <location>
        <begin position="191"/>
        <end position="209"/>
    </location>
</feature>
<dbReference type="GO" id="GO:0003677">
    <property type="term" value="F:DNA binding"/>
    <property type="evidence" value="ECO:0007669"/>
    <property type="project" value="UniProtKB-KW"/>
</dbReference>
<gene>
    <name evidence="11" type="ORF">NLU13_8704</name>
</gene>
<evidence type="ECO:0000256" key="6">
    <source>
        <dbReference type="ARBA" id="ARBA00023125"/>
    </source>
</evidence>
<evidence type="ECO:0000256" key="8">
    <source>
        <dbReference type="PROSITE-ProRule" id="PRU01016"/>
    </source>
</evidence>
<feature type="region of interest" description="Disordered" evidence="9">
    <location>
        <begin position="1397"/>
        <end position="1448"/>
    </location>
</feature>
<dbReference type="InterPro" id="IPR057215">
    <property type="entry name" value="DUF7893"/>
</dbReference>
<dbReference type="EC" id="2.1.1.37" evidence="2"/>
<comment type="subcellular location">
    <subcellularLocation>
        <location evidence="1">Nucleus</location>
    </subcellularLocation>
</comment>
<dbReference type="PROSITE" id="PS00094">
    <property type="entry name" value="C5_MTASE_1"/>
    <property type="match status" value="1"/>
</dbReference>
<dbReference type="GO" id="GO:0003886">
    <property type="term" value="F:DNA (cytosine-5-)-methyltransferase activity"/>
    <property type="evidence" value="ECO:0007669"/>
    <property type="project" value="UniProtKB-EC"/>
</dbReference>
<feature type="domain" description="BAH" evidence="10">
    <location>
        <begin position="658"/>
        <end position="788"/>
    </location>
</feature>
<protein>
    <recommendedName>
        <fullName evidence="2">DNA (cytosine-5-)-methyltransferase</fullName>
        <ecNumber evidence="2">2.1.1.37</ecNumber>
    </recommendedName>
</protein>
<evidence type="ECO:0000313" key="12">
    <source>
        <dbReference type="Proteomes" id="UP001175261"/>
    </source>
</evidence>
<dbReference type="InterPro" id="IPR043151">
    <property type="entry name" value="BAH_sf"/>
</dbReference>
<organism evidence="11 12">
    <name type="scientific">Sarocladium strictum</name>
    <name type="common">Black bundle disease fungus</name>
    <name type="synonym">Acremonium strictum</name>
    <dbReference type="NCBI Taxonomy" id="5046"/>
    <lineage>
        <taxon>Eukaryota</taxon>
        <taxon>Fungi</taxon>
        <taxon>Dikarya</taxon>
        <taxon>Ascomycota</taxon>
        <taxon>Pezizomycotina</taxon>
        <taxon>Sordariomycetes</taxon>
        <taxon>Hypocreomycetidae</taxon>
        <taxon>Hypocreales</taxon>
        <taxon>Sarocladiaceae</taxon>
        <taxon>Sarocladium</taxon>
    </lineage>
</organism>
<keyword evidence="7" id="KW-0539">Nucleus</keyword>
<accession>A0AA39L582</accession>
<dbReference type="Gene3D" id="3.90.120.10">
    <property type="entry name" value="DNA Methylase, subunit A, domain 2"/>
    <property type="match status" value="1"/>
</dbReference>
<reference evidence="11" key="1">
    <citation type="submission" date="2022-10" db="EMBL/GenBank/DDBJ databases">
        <title>Determination and structural analysis of whole genome sequence of Sarocladium strictum F4-1.</title>
        <authorList>
            <person name="Hu L."/>
            <person name="Jiang Y."/>
        </authorList>
    </citation>
    <scope>NUCLEOTIDE SEQUENCE</scope>
    <source>
        <strain evidence="11">F4-1</strain>
    </source>
</reference>
<dbReference type="Gene3D" id="3.40.50.150">
    <property type="entry name" value="Vaccinia Virus protein VP39"/>
    <property type="match status" value="1"/>
</dbReference>
<dbReference type="GO" id="GO:0032259">
    <property type="term" value="P:methylation"/>
    <property type="evidence" value="ECO:0007669"/>
    <property type="project" value="UniProtKB-KW"/>
</dbReference>
<dbReference type="Gene3D" id="2.30.30.490">
    <property type="match status" value="2"/>
</dbReference>
<dbReference type="PANTHER" id="PTHR10629">
    <property type="entry name" value="CYTOSINE-SPECIFIC METHYLTRANSFERASE"/>
    <property type="match status" value="1"/>
</dbReference>
<evidence type="ECO:0000256" key="2">
    <source>
        <dbReference type="ARBA" id="ARBA00011975"/>
    </source>
</evidence>
<keyword evidence="3 8" id="KW-0489">Methyltransferase</keyword>
<feature type="compositionally biased region" description="Basic and acidic residues" evidence="9">
    <location>
        <begin position="1431"/>
        <end position="1441"/>
    </location>
</feature>
<dbReference type="EMBL" id="JAPDFR010000008">
    <property type="protein sequence ID" value="KAK0384618.1"/>
    <property type="molecule type" value="Genomic_DNA"/>
</dbReference>
<sequence>MDEDPADIFGIGALPDELSFFVDNSDDVSFHWPASHDIPQDAVSENPGAVCECAEDFEKQVISRYDLAPFTALDTSLNEHQPTREAVLASSAPGIPEFLEADASHVKNSPTIETDSKAELHHDMESVIQDVTFINRPCEASVNGRREDILEHRQDSLVNKGDLRVDEDAEVVAEDIPELLATKTCRIHAESTGSTSRSTPSDRLSSPPQRSIDELSTAANHVAESTGDDPRKQPARPPDKVPRPTVVKLPPCDSEDEDERPVASAVPSVPAHEELVLPDEEECFGNETELSASEASFASETTPPSPPSSTGTISTPYKEPWPCPLQSNIAVELPTSTLISPPSHYEPFTPPAPESAEWRAVDALCRESRRLGLTKDGYVEFDLNDFAVYVDAAHYPDEMRSLHFLDTRAGHSKYYFDGTLSVGELRFFVRRVPIAALPIDGYLDPDVHTVRGLTWLHSAHNAKRQLYYKLRKPAKEYARFYEPFVWVADLAKHVVDFLDAMQERGDKVSIHSFKHDFGVWLLRRHDGAQQLLRWGRQHPSGDFRTSVAAHVGFLYKEAYGVLGPKKVDFHPLWDEILRFTRFQQEPAAQVENDPTIVTEYIRDCFAHLPFGDRLESIPFSEETKRLRRRLIRKRRLEMPAPLHDGISGLSNAASERIRRIRPGDTISTDRDDVGSGTMWKREVARGSHDVDRWFARVQRVSTNRRGQRVFDVIWYYRPVDTLCGVMKYPWSNEIFLSDHCSCEETSKITEDQVLGVHDVQFWGSSATSKELFCRQTYIAGERKWITLEKKHLHCAHVSVDMCDNDEPPYRIGDTVLLHLNLRTDRSEPCEIVDLEPGSQEIQVRRLLRRGDVDQMAATAPPNELVWSEELLYSKRARITSKCHVRFFKDGGDIPTPYDHNGVGAFFFITHQLFRDGRCRPLTARPPSLRQGFDPYQTLPRLRGLDLFCGGGNFGRGLEDGGAIEMRWLNDYNQRAVHTYMANVANPETIHPFVGSIDDMQRQAMLGNFSEKVPKIGDVDFISAGSPCPGFSNLTNDKTTVQQRKNQSLVAAFGSFVDLYRPQYGLLENVRGIVQKKANRDQDVFSQLICAIVGLGYQTRFFFLDASSCGSAQARPRVFLAFAAPGCRLPNKPQITHSHPPGAKSLSLGLLPNGEAMAEREMPATTPFKFVSASEACADLPAVYDAKPDTCIPFPDHRVAIGTTRDLRLQMSLIPTQPWGMNFALAWYGMDKKKAGSGIFTQAERDLFPADKGQRTVGRTLASSSAYGRLLPHRPFNTIVTQQSPGDAKNGQQMHWREPRTITLMEARRAQGFRDHEVLLGSVRDQYKVVGNSVAREVAVALGLMFREAEFGSLTDGEEDLSRLTGVDTGDDVPSPDEEVYPDAFPVVGAKGSSSVTTAASSLRSTPATAVKRSSSASSLVVEIPTAKRPRHDPVPSADDRPLNLLEEM</sequence>
<evidence type="ECO:0000256" key="5">
    <source>
        <dbReference type="ARBA" id="ARBA00022691"/>
    </source>
</evidence>
<dbReference type="InterPro" id="IPR018117">
    <property type="entry name" value="C5_DNA_meth_AS"/>
</dbReference>
<comment type="similarity">
    <text evidence="8">Belongs to the class I-like SAM-binding methyltransferase superfamily. C5-methyltransferase family.</text>
</comment>
<dbReference type="Proteomes" id="UP001175261">
    <property type="component" value="Unassembled WGS sequence"/>
</dbReference>
<keyword evidence="4 8" id="KW-0808">Transferase</keyword>
<dbReference type="PRINTS" id="PR00105">
    <property type="entry name" value="C5METTRFRASE"/>
</dbReference>
<dbReference type="InterPro" id="IPR001525">
    <property type="entry name" value="C5_MeTfrase"/>
</dbReference>
<dbReference type="InterPro" id="IPR029063">
    <property type="entry name" value="SAM-dependent_MTases_sf"/>
</dbReference>
<dbReference type="Pfam" id="PF00145">
    <property type="entry name" value="DNA_methylase"/>
    <property type="match status" value="1"/>
</dbReference>
<keyword evidence="6" id="KW-0238">DNA-binding</keyword>
<feature type="region of interest" description="Disordered" evidence="9">
    <location>
        <begin position="187"/>
        <end position="314"/>
    </location>
</feature>